<dbReference type="PANTHER" id="PTHR13090">
    <property type="entry name" value="ARGININE-HYDROXYLASE NDUFAF5, MITOCHONDRIAL"/>
    <property type="match status" value="1"/>
</dbReference>
<evidence type="ECO:0000313" key="3">
    <source>
        <dbReference type="EMBL" id="EXU80880.1"/>
    </source>
</evidence>
<dbReference type="EMBL" id="JBOK01000005">
    <property type="protein sequence ID" value="EXU80880.1"/>
    <property type="molecule type" value="Genomic_DNA"/>
</dbReference>
<protein>
    <submittedName>
        <fullName evidence="3">Biotin synthase</fullName>
    </submittedName>
</protein>
<dbReference type="PATRIC" id="fig|1457173.3.peg.1227"/>
<dbReference type="RefSeq" id="WP_043381115.1">
    <property type="nucleotide sequence ID" value="NZ_JBOK01000005.1"/>
</dbReference>
<evidence type="ECO:0000256" key="2">
    <source>
        <dbReference type="ARBA" id="ARBA00022679"/>
    </source>
</evidence>
<dbReference type="STRING" id="225991.MA05_05920"/>
<dbReference type="Proteomes" id="UP000020766">
    <property type="component" value="Unassembled WGS sequence"/>
</dbReference>
<dbReference type="GO" id="GO:0032259">
    <property type="term" value="P:methylation"/>
    <property type="evidence" value="ECO:0007669"/>
    <property type="project" value="UniProtKB-KW"/>
</dbReference>
<name>A0A014P3Z0_9BURK</name>
<evidence type="ECO:0000313" key="4">
    <source>
        <dbReference type="Proteomes" id="UP000020766"/>
    </source>
</evidence>
<keyword evidence="2" id="KW-0808">Transferase</keyword>
<dbReference type="InterPro" id="IPR050602">
    <property type="entry name" value="Malonyl-ACP_OMT"/>
</dbReference>
<keyword evidence="1" id="KW-0489">Methyltransferase</keyword>
<comment type="caution">
    <text evidence="3">The sequence shown here is derived from an EMBL/GenBank/DDBJ whole genome shotgun (WGS) entry which is preliminary data.</text>
</comment>
<dbReference type="AlphaFoldDB" id="A0A014P3Z0"/>
<dbReference type="Gene3D" id="3.40.50.150">
    <property type="entry name" value="Vaccinia Virus protein VP39"/>
    <property type="match status" value="1"/>
</dbReference>
<sequence length="302" mass="34224">MSENLPPTIDPVAAARWHQAAPVQSPWLHEEVGRRMEDRLQWIRRTPQRWCDWQPVRGGLQAHDAVAQRYAQATCYVVETAPRMQAAAQARWSKPWWSPDRWAGAKTVVGQPPAGSVDLLWANMLLHTQSRPEDMLLQWHQALAVDGFVMFSCLGPDTVKEMRDLYQQLGWPAAGHNLTDMHDWGDMLVHAGFAEPVMDMETITLTFASPERLLQELRELGCNLHPQRFAGLRGRGWLAQLHAALGQHLRVEHSEGQLALTFELVYGHAFKPAPRVALEGESTVSLDQMRSMLKQGREQGLR</sequence>
<dbReference type="PANTHER" id="PTHR13090:SF1">
    <property type="entry name" value="ARGININE-HYDROXYLASE NDUFAF5, MITOCHONDRIAL"/>
    <property type="match status" value="1"/>
</dbReference>
<dbReference type="GO" id="GO:0008168">
    <property type="term" value="F:methyltransferase activity"/>
    <property type="evidence" value="ECO:0007669"/>
    <property type="project" value="UniProtKB-KW"/>
</dbReference>
<organism evidence="3 4">
    <name type="scientific">Comamonas aquatica DA1877</name>
    <dbReference type="NCBI Taxonomy" id="1457173"/>
    <lineage>
        <taxon>Bacteria</taxon>
        <taxon>Pseudomonadati</taxon>
        <taxon>Pseudomonadota</taxon>
        <taxon>Betaproteobacteria</taxon>
        <taxon>Burkholderiales</taxon>
        <taxon>Comamonadaceae</taxon>
        <taxon>Comamonas</taxon>
    </lineage>
</organism>
<accession>A0A014P3Z0</accession>
<proteinExistence type="predicted"/>
<reference evidence="3 4" key="1">
    <citation type="submission" date="2014-01" db="EMBL/GenBank/DDBJ databases">
        <title>Interspecies Systems Biology Uncovers Metabolites Affecting C. elegans Gene Expression and Life History Traits.</title>
        <authorList>
            <person name="Watson E."/>
            <person name="Macneil L.T."/>
            <person name="Ritter A.D."/>
            <person name="Yilmaz L.S."/>
            <person name="Rosebrock A.P."/>
            <person name="Caudy A.A."/>
            <person name="Walhout A.J."/>
        </authorList>
    </citation>
    <scope>NUCLEOTIDE SEQUENCE [LARGE SCALE GENOMIC DNA]</scope>
    <source>
        <strain evidence="3 4">DA1877</strain>
    </source>
</reference>
<evidence type="ECO:0000256" key="1">
    <source>
        <dbReference type="ARBA" id="ARBA00022603"/>
    </source>
</evidence>
<dbReference type="SUPFAM" id="SSF53335">
    <property type="entry name" value="S-adenosyl-L-methionine-dependent methyltransferases"/>
    <property type="match status" value="1"/>
</dbReference>
<keyword evidence="4" id="KW-1185">Reference proteome</keyword>
<gene>
    <name evidence="3" type="ORF">AX13_14715</name>
</gene>
<dbReference type="InterPro" id="IPR029063">
    <property type="entry name" value="SAM-dependent_MTases_sf"/>
</dbReference>